<dbReference type="Gene3D" id="3.10.20.310">
    <property type="entry name" value="membrane protein fhac"/>
    <property type="match status" value="1"/>
</dbReference>
<organism evidence="2 3">
    <name type="scientific">Winogradskyella eximia</name>
    <dbReference type="NCBI Taxonomy" id="262006"/>
    <lineage>
        <taxon>Bacteria</taxon>
        <taxon>Pseudomonadati</taxon>
        <taxon>Bacteroidota</taxon>
        <taxon>Flavobacteriia</taxon>
        <taxon>Flavobacteriales</taxon>
        <taxon>Flavobacteriaceae</taxon>
        <taxon>Winogradskyella</taxon>
    </lineage>
</organism>
<evidence type="ECO:0000259" key="1">
    <source>
        <dbReference type="Pfam" id="PF07244"/>
    </source>
</evidence>
<dbReference type="AlphaFoldDB" id="A0A3D9HBG8"/>
<feature type="domain" description="POTRA" evidence="1">
    <location>
        <begin position="24"/>
        <end position="68"/>
    </location>
</feature>
<name>A0A3D9HBG8_9FLAO</name>
<proteinExistence type="predicted"/>
<dbReference type="RefSeq" id="WP_115815937.1">
    <property type="nucleotide sequence ID" value="NZ_QRDV01000001.1"/>
</dbReference>
<keyword evidence="3" id="KW-1185">Reference proteome</keyword>
<accession>A0A3D9HBG8</accession>
<comment type="caution">
    <text evidence="2">The sequence shown here is derived from an EMBL/GenBank/DDBJ whole genome shotgun (WGS) entry which is preliminary data.</text>
</comment>
<dbReference type="OrthoDB" id="1490006at2"/>
<sequence length="425" mass="48710">MNQKSVVFILIFCLGFWGYSQEIIVSEIIIKGNKRTRTSFLKRLAFVKEGSILDSARIASDVRRFKLLPSVASASSKLEKVDDENYTLIYTVVENFAIIPGLNVSQDNNDDFAFRTSLFDFNFLGQNQILGGFYARNVFDSYGFYWEAPNLFTRKLGVGINYQNNVLQEPIFFEDERDVKYKYTSRAFELRLMYEHNFKNRLEFGINIANEDYNYLSGELPEEIPENLGVDRVSFIGEYEYNNITNEYQYVDGFRSIFAYSFTLNSSGDNELLRNFFIGRNDFEYFKRIGNKGNWANRLRLGYATNATTPFAPFALDNQLNIRGVGNTIDRGTASVVFNTEYRHTVLEKGWFAMQANAFVDAGTWQEPGGNLGDLIEGEKATLFSGLGLRFIHKRIFNAVFRIDYGISLGKKANNGIVFGIGQYF</sequence>
<dbReference type="Pfam" id="PF07244">
    <property type="entry name" value="POTRA"/>
    <property type="match status" value="1"/>
</dbReference>
<evidence type="ECO:0000313" key="3">
    <source>
        <dbReference type="Proteomes" id="UP000256980"/>
    </source>
</evidence>
<reference evidence="2 3" key="1">
    <citation type="submission" date="2018-07" db="EMBL/GenBank/DDBJ databases">
        <title>Genomic Encyclopedia of Type Strains, Phase III (KMG-III): the genomes of soil and plant-associated and newly described type strains.</title>
        <authorList>
            <person name="Whitman W."/>
        </authorList>
    </citation>
    <scope>NUCLEOTIDE SEQUENCE [LARGE SCALE GENOMIC DNA]</scope>
    <source>
        <strain evidence="2 3">CECT 7946</strain>
    </source>
</reference>
<dbReference type="EMBL" id="QRDV01000001">
    <property type="protein sequence ID" value="RED46835.1"/>
    <property type="molecule type" value="Genomic_DNA"/>
</dbReference>
<evidence type="ECO:0000313" key="2">
    <source>
        <dbReference type="EMBL" id="RED46835.1"/>
    </source>
</evidence>
<dbReference type="Proteomes" id="UP000256980">
    <property type="component" value="Unassembled WGS sequence"/>
</dbReference>
<gene>
    <name evidence="2" type="ORF">DFQ10_101611</name>
</gene>
<dbReference type="GO" id="GO:0019867">
    <property type="term" value="C:outer membrane"/>
    <property type="evidence" value="ECO:0007669"/>
    <property type="project" value="InterPro"/>
</dbReference>
<dbReference type="InterPro" id="IPR010827">
    <property type="entry name" value="BamA/TamA_POTRA"/>
</dbReference>
<protein>
    <recommendedName>
        <fullName evidence="1">POTRA domain-containing protein</fullName>
    </recommendedName>
</protein>